<sequence length="228" mass="25716">MDIYGYPSYQYNQSDELAKQMFAHQALASTMHYPNPSHGVPGVQVQEVPALPAPTGTPWNVQNLPWSLQSPPNLVHFTAQTDKPLIHCKRKSTDIEPVIPAKQLITEEKMAAHFNSLHISSDYTQHSLASEDVMELSIDPSVISEKLKGHKIVISEDVKNIKDEPLLPVSLIERMQKPQMSLVVWKPRDEIIKLKTYDKDPDESEERESKSRNGVLVPPENSGMDVEM</sequence>
<dbReference type="EMBL" id="CAVLEF010000002">
    <property type="protein sequence ID" value="CAK1541587.1"/>
    <property type="molecule type" value="Genomic_DNA"/>
</dbReference>
<dbReference type="PANTHER" id="PTHR16246:SF2">
    <property type="entry name" value="HOST CELL FACTOR C1 REGULATOR 1"/>
    <property type="match status" value="1"/>
</dbReference>
<reference evidence="2 3" key="1">
    <citation type="submission" date="2023-11" db="EMBL/GenBank/DDBJ databases">
        <authorList>
            <person name="Okamura Y."/>
        </authorList>
    </citation>
    <scope>NUCLEOTIDE SEQUENCE [LARGE SCALE GENOMIC DNA]</scope>
</reference>
<evidence type="ECO:0000313" key="3">
    <source>
        <dbReference type="Proteomes" id="UP001497472"/>
    </source>
</evidence>
<gene>
    <name evidence="2" type="ORF">LNINA_LOCUS1554</name>
</gene>
<comment type="caution">
    <text evidence="2">The sequence shown here is derived from an EMBL/GenBank/DDBJ whole genome shotgun (WGS) entry which is preliminary data.</text>
</comment>
<evidence type="ECO:0000256" key="1">
    <source>
        <dbReference type="SAM" id="MobiDB-lite"/>
    </source>
</evidence>
<dbReference type="Proteomes" id="UP001497472">
    <property type="component" value="Unassembled WGS sequence"/>
</dbReference>
<evidence type="ECO:0000313" key="2">
    <source>
        <dbReference type="EMBL" id="CAK1541587.1"/>
    </source>
</evidence>
<organism evidence="2 3">
    <name type="scientific">Leptosia nina</name>
    <dbReference type="NCBI Taxonomy" id="320188"/>
    <lineage>
        <taxon>Eukaryota</taxon>
        <taxon>Metazoa</taxon>
        <taxon>Ecdysozoa</taxon>
        <taxon>Arthropoda</taxon>
        <taxon>Hexapoda</taxon>
        <taxon>Insecta</taxon>
        <taxon>Pterygota</taxon>
        <taxon>Neoptera</taxon>
        <taxon>Endopterygota</taxon>
        <taxon>Lepidoptera</taxon>
        <taxon>Glossata</taxon>
        <taxon>Ditrysia</taxon>
        <taxon>Papilionoidea</taxon>
        <taxon>Pieridae</taxon>
        <taxon>Pierinae</taxon>
        <taxon>Leptosia</taxon>
    </lineage>
</organism>
<dbReference type="AlphaFoldDB" id="A0AAV1IY68"/>
<accession>A0AAV1IY68</accession>
<protein>
    <recommendedName>
        <fullName evidence="4">Prolactin receptor</fullName>
    </recommendedName>
</protein>
<feature type="region of interest" description="Disordered" evidence="1">
    <location>
        <begin position="196"/>
        <end position="228"/>
    </location>
</feature>
<keyword evidence="3" id="KW-1185">Reference proteome</keyword>
<dbReference type="InterPro" id="IPR029195">
    <property type="entry name" value="HCFC1R1"/>
</dbReference>
<proteinExistence type="predicted"/>
<evidence type="ECO:0008006" key="4">
    <source>
        <dbReference type="Google" id="ProtNLM"/>
    </source>
</evidence>
<name>A0AAV1IY68_9NEOP</name>
<dbReference type="PANTHER" id="PTHR16246">
    <property type="entry name" value="HOST CELL FACTOR C1 REGULATOR 1"/>
    <property type="match status" value="1"/>
</dbReference>